<gene>
    <name evidence="1" type="ORF">BTO22_16870</name>
</gene>
<name>A0A2S7X4I7_9GAMM</name>
<dbReference type="Proteomes" id="UP000239263">
    <property type="component" value="Unassembled WGS sequence"/>
</dbReference>
<accession>A0A2S7X4I7</accession>
<organism evidence="1 2">
    <name type="scientific">Aliivibrio sifiae</name>
    <dbReference type="NCBI Taxonomy" id="566293"/>
    <lineage>
        <taxon>Bacteria</taxon>
        <taxon>Pseudomonadati</taxon>
        <taxon>Pseudomonadota</taxon>
        <taxon>Gammaproteobacteria</taxon>
        <taxon>Vibrionales</taxon>
        <taxon>Vibrionaceae</taxon>
        <taxon>Aliivibrio</taxon>
    </lineage>
</organism>
<protein>
    <submittedName>
        <fullName evidence="1">Uncharacterized protein</fullName>
    </submittedName>
</protein>
<sequence>MSGQPLTLSQLGWRPYFQQQLTLGDLTDSQIGRVIEQHRSSVIVLSEKGQVSLMPSSGGGCCK</sequence>
<dbReference type="AlphaFoldDB" id="A0A2S7X4I7"/>
<dbReference type="EMBL" id="MSCO01000002">
    <property type="protein sequence ID" value="PQJ85136.1"/>
    <property type="molecule type" value="Genomic_DNA"/>
</dbReference>
<proteinExistence type="predicted"/>
<reference evidence="1 2" key="1">
    <citation type="submission" date="2016-12" db="EMBL/GenBank/DDBJ databases">
        <title>Diversity of luminous bacteria.</title>
        <authorList>
            <person name="Yoshizawa S."/>
            <person name="Kogure K."/>
        </authorList>
    </citation>
    <scope>NUCLEOTIDE SEQUENCE [LARGE SCALE GENOMIC DNA]</scope>
    <source>
        <strain evidence="1 2">ATCC 33715</strain>
    </source>
</reference>
<comment type="caution">
    <text evidence="1">The sequence shown here is derived from an EMBL/GenBank/DDBJ whole genome shotgun (WGS) entry which is preliminary data.</text>
</comment>
<dbReference type="RefSeq" id="WP_258132663.1">
    <property type="nucleotide sequence ID" value="NZ_CAWNRT010000002.1"/>
</dbReference>
<evidence type="ECO:0000313" key="1">
    <source>
        <dbReference type="EMBL" id="PQJ85136.1"/>
    </source>
</evidence>
<evidence type="ECO:0000313" key="2">
    <source>
        <dbReference type="Proteomes" id="UP000239263"/>
    </source>
</evidence>